<evidence type="ECO:0000259" key="1">
    <source>
        <dbReference type="PROSITE" id="PS51468"/>
    </source>
</evidence>
<reference evidence="2" key="2">
    <citation type="submission" date="2025-08" db="UniProtKB">
        <authorList>
            <consortium name="Ensembl"/>
        </authorList>
    </citation>
    <scope>IDENTIFICATION</scope>
</reference>
<dbReference type="PROSITE" id="PS51468">
    <property type="entry name" value="VIT"/>
    <property type="match status" value="1"/>
</dbReference>
<dbReference type="STRING" id="8840.ENSAPLP00000022364"/>
<dbReference type="OMA" id="VEYHGHS"/>
<dbReference type="Pfam" id="PF08487">
    <property type="entry name" value="VIT"/>
    <property type="match status" value="1"/>
</dbReference>
<dbReference type="Proteomes" id="UP000016666">
    <property type="component" value="Chromosome 13"/>
</dbReference>
<protein>
    <recommendedName>
        <fullName evidence="1">VIT domain-containing protein</fullName>
    </recommendedName>
</protein>
<proteinExistence type="predicted"/>
<sequence length="237" mass="26710">VLCVAGGRFKLTVDSLLSLPQISLFFSFFNPQVVNGIEIYSMKIDSKVTSRFARNVITSRAVNRGNVHKEVFFDVELPKTAFITNFSMTIDGVTYPGYIKEKEAAKQEYEKAVSKGQTAGLVKASGRKTEKFTVSVNIAAASKVTFELTYEELLKRQFGKYEMFIKVKPKQLVKDFEVDVNLCQTGYCNLKDVEILLKVEYHGHSHWPTDELKAHDNISSEPFGESLPTCFTAGFYL</sequence>
<reference evidence="2" key="3">
    <citation type="submission" date="2025-09" db="UniProtKB">
        <authorList>
            <consortium name="Ensembl"/>
        </authorList>
    </citation>
    <scope>IDENTIFICATION</scope>
</reference>
<dbReference type="PANTHER" id="PTHR10338">
    <property type="entry name" value="INTER-ALPHA-TRYPSIN INHIBITOR HEAVY CHAIN FAMILY MEMBER"/>
    <property type="match status" value="1"/>
</dbReference>
<accession>A0A493T8X8</accession>
<keyword evidence="3" id="KW-1185">Reference proteome</keyword>
<dbReference type="InterPro" id="IPR013694">
    <property type="entry name" value="VIT"/>
</dbReference>
<dbReference type="InterPro" id="IPR050934">
    <property type="entry name" value="ITIH"/>
</dbReference>
<dbReference type="AlphaFoldDB" id="A0A493T8X8"/>
<evidence type="ECO:0000313" key="2">
    <source>
        <dbReference type="Ensembl" id="ENSAPLP00000022364.1"/>
    </source>
</evidence>
<organism evidence="2 3">
    <name type="scientific">Anas platyrhynchos platyrhynchos</name>
    <name type="common">Northern mallard</name>
    <dbReference type="NCBI Taxonomy" id="8840"/>
    <lineage>
        <taxon>Eukaryota</taxon>
        <taxon>Metazoa</taxon>
        <taxon>Chordata</taxon>
        <taxon>Craniata</taxon>
        <taxon>Vertebrata</taxon>
        <taxon>Euteleostomi</taxon>
        <taxon>Archelosauria</taxon>
        <taxon>Archosauria</taxon>
        <taxon>Dinosauria</taxon>
        <taxon>Saurischia</taxon>
        <taxon>Theropoda</taxon>
        <taxon>Coelurosauria</taxon>
        <taxon>Aves</taxon>
        <taxon>Neognathae</taxon>
        <taxon>Galloanserae</taxon>
        <taxon>Anseriformes</taxon>
        <taxon>Anatidae</taxon>
        <taxon>Anatinae</taxon>
        <taxon>Anas</taxon>
    </lineage>
</organism>
<reference evidence="2 3" key="1">
    <citation type="submission" date="2017-10" db="EMBL/GenBank/DDBJ databases">
        <title>A new Pekin duck reference genome.</title>
        <authorList>
            <person name="Hou Z.-C."/>
            <person name="Zhou Z.-K."/>
            <person name="Zhu F."/>
            <person name="Hou S.-S."/>
        </authorList>
    </citation>
    <scope>NUCLEOTIDE SEQUENCE [LARGE SCALE GENOMIC DNA]</scope>
</reference>
<dbReference type="SMART" id="SM00609">
    <property type="entry name" value="VIT"/>
    <property type="match status" value="1"/>
</dbReference>
<dbReference type="PANTHER" id="PTHR10338:SF115">
    <property type="entry name" value="INTER-ALPHA-TRYPSIN INHIBITOR HEAVY CHAIN H3"/>
    <property type="match status" value="1"/>
</dbReference>
<feature type="domain" description="VIT" evidence="1">
    <location>
        <begin position="23"/>
        <end position="152"/>
    </location>
</feature>
<evidence type="ECO:0000313" key="3">
    <source>
        <dbReference type="Proteomes" id="UP000016666"/>
    </source>
</evidence>
<name>A0A493T8X8_ANAPP</name>
<dbReference type="GeneTree" id="ENSGT00940000154554"/>
<dbReference type="Ensembl" id="ENSAPLT00000028034.1">
    <property type="protein sequence ID" value="ENSAPLP00000022364.1"/>
    <property type="gene ID" value="ENSAPLG00000026057.1"/>
</dbReference>